<dbReference type="InterPro" id="IPR029063">
    <property type="entry name" value="SAM-dependent_MTases_sf"/>
</dbReference>
<dbReference type="PANTHER" id="PTHR43712">
    <property type="entry name" value="PUTATIVE (AFU_ORTHOLOGUE AFUA_4G14580)-RELATED"/>
    <property type="match status" value="1"/>
</dbReference>
<keyword evidence="2" id="KW-1185">Reference proteome</keyword>
<reference evidence="1 2" key="1">
    <citation type="submission" date="2019-04" db="EMBL/GenBank/DDBJ databases">
        <title>Comparative genomics and transcriptomics to analyze fruiting body development in filamentous ascomycetes.</title>
        <authorList>
            <consortium name="DOE Joint Genome Institute"/>
            <person name="Lutkenhaus R."/>
            <person name="Traeger S."/>
            <person name="Breuer J."/>
            <person name="Kuo A."/>
            <person name="Lipzen A."/>
            <person name="Pangilinan J."/>
            <person name="Dilworth D."/>
            <person name="Sandor L."/>
            <person name="Poggeler S."/>
            <person name="Barry K."/>
            <person name="Grigoriev I.V."/>
            <person name="Nowrousian M."/>
        </authorList>
    </citation>
    <scope>NUCLEOTIDE SEQUENCE [LARGE SCALE GENOMIC DNA]</scope>
    <source>
        <strain evidence="1 2">CBS 389.68</strain>
    </source>
</reference>
<dbReference type="InParanoid" id="A0A4S2MQU6"/>
<evidence type="ECO:0008006" key="3">
    <source>
        <dbReference type="Google" id="ProtNLM"/>
    </source>
</evidence>
<evidence type="ECO:0000313" key="1">
    <source>
        <dbReference type="EMBL" id="TGZ76777.1"/>
    </source>
</evidence>
<sequence length="139" mass="15810">MKLARCMEALTVYEPLVKVLKEEVLSLNCTEATFFDIAGGSGHVCRKLSKHLPLTNTYQIPDLYPPHFPPSLPPPHPSPFTRHDFFHPQSPSPNTLCFYLRWCLHNCPRALVLTILRALLLAMERDPRIVLLIDEAVLP</sequence>
<evidence type="ECO:0000313" key="2">
    <source>
        <dbReference type="Proteomes" id="UP000298138"/>
    </source>
</evidence>
<protein>
    <recommendedName>
        <fullName evidence="3">O-methyltransferase domain-containing protein</fullName>
    </recommendedName>
</protein>
<accession>A0A4S2MQU6</accession>
<proteinExistence type="predicted"/>
<organism evidence="1 2">
    <name type="scientific">Ascodesmis nigricans</name>
    <dbReference type="NCBI Taxonomy" id="341454"/>
    <lineage>
        <taxon>Eukaryota</taxon>
        <taxon>Fungi</taxon>
        <taxon>Dikarya</taxon>
        <taxon>Ascomycota</taxon>
        <taxon>Pezizomycotina</taxon>
        <taxon>Pezizomycetes</taxon>
        <taxon>Pezizales</taxon>
        <taxon>Ascodesmidaceae</taxon>
        <taxon>Ascodesmis</taxon>
    </lineage>
</organism>
<gene>
    <name evidence="1" type="ORF">EX30DRAFT_227635</name>
</gene>
<name>A0A4S2MQU6_9PEZI</name>
<dbReference type="Proteomes" id="UP000298138">
    <property type="component" value="Unassembled WGS sequence"/>
</dbReference>
<dbReference type="EMBL" id="ML220166">
    <property type="protein sequence ID" value="TGZ76777.1"/>
    <property type="molecule type" value="Genomic_DNA"/>
</dbReference>
<dbReference type="Gene3D" id="3.40.50.150">
    <property type="entry name" value="Vaccinia Virus protein VP39"/>
    <property type="match status" value="1"/>
</dbReference>
<dbReference type="AlphaFoldDB" id="A0A4S2MQU6"/>
<dbReference type="PANTHER" id="PTHR43712:SF5">
    <property type="entry name" value="O-METHYLTRANSFERASE ASQN-RELATED"/>
    <property type="match status" value="1"/>
</dbReference>